<feature type="transmembrane region" description="Helical" evidence="1">
    <location>
        <begin position="280"/>
        <end position="301"/>
    </location>
</feature>
<keyword evidence="1" id="KW-1133">Transmembrane helix</keyword>
<keyword evidence="1" id="KW-0812">Transmembrane</keyword>
<proteinExistence type="predicted"/>
<dbReference type="AlphaFoldDB" id="A0AAD9PF40"/>
<evidence type="ECO:0000313" key="3">
    <source>
        <dbReference type="Proteomes" id="UP001209878"/>
    </source>
</evidence>
<comment type="caution">
    <text evidence="2">The sequence shown here is derived from an EMBL/GenBank/DDBJ whole genome shotgun (WGS) entry which is preliminary data.</text>
</comment>
<gene>
    <name evidence="2" type="ORF">NP493_11g11039</name>
</gene>
<evidence type="ECO:0000313" key="2">
    <source>
        <dbReference type="EMBL" id="KAK2193625.1"/>
    </source>
</evidence>
<sequence length="319" mass="33235">MAEEEMIWDELRDADGTTLVKADMPSPAADIGVHGAGVDGAELTTLSAPDIAASSSCISTDRSLISRTGTASCGRYLAASTGTLHVFSYSSRLSVVAGGTLKLYGESLLRWRSLKRVLRNQCLITFGGSPDFSAMPRICSSLGELLMSKCARSIFSCSSLMRVRARLFCCAIDSAAAAADCCCCCCCCCDARNIGSIISMPGSPNISEPSDIMMGMSGGAMFMDNDIPIGIMLNIGMGIMDEVWAMLARLAARLDVTAFCVFSAACCAAVALATSFAVSAAAAATASVMAAACATCCFFSYCSRNVSLNCSTYLMGTMS</sequence>
<name>A0AAD9PF40_RIDPI</name>
<protein>
    <submittedName>
        <fullName evidence="2">Uncharacterized protein</fullName>
    </submittedName>
</protein>
<accession>A0AAD9PF40</accession>
<dbReference type="EMBL" id="JAODUO010000010">
    <property type="protein sequence ID" value="KAK2193625.1"/>
    <property type="molecule type" value="Genomic_DNA"/>
</dbReference>
<evidence type="ECO:0000256" key="1">
    <source>
        <dbReference type="SAM" id="Phobius"/>
    </source>
</evidence>
<keyword evidence="3" id="KW-1185">Reference proteome</keyword>
<feature type="transmembrane region" description="Helical" evidence="1">
    <location>
        <begin position="256"/>
        <end position="274"/>
    </location>
</feature>
<organism evidence="2 3">
    <name type="scientific">Ridgeia piscesae</name>
    <name type="common">Tubeworm</name>
    <dbReference type="NCBI Taxonomy" id="27915"/>
    <lineage>
        <taxon>Eukaryota</taxon>
        <taxon>Metazoa</taxon>
        <taxon>Spiralia</taxon>
        <taxon>Lophotrochozoa</taxon>
        <taxon>Annelida</taxon>
        <taxon>Polychaeta</taxon>
        <taxon>Sedentaria</taxon>
        <taxon>Canalipalpata</taxon>
        <taxon>Sabellida</taxon>
        <taxon>Siboglinidae</taxon>
        <taxon>Ridgeia</taxon>
    </lineage>
</organism>
<keyword evidence="1" id="KW-0472">Membrane</keyword>
<reference evidence="2" key="1">
    <citation type="journal article" date="2023" name="Mol. Biol. Evol.">
        <title>Third-Generation Sequencing Reveals the Adaptive Role of the Epigenome in Three Deep-Sea Polychaetes.</title>
        <authorList>
            <person name="Perez M."/>
            <person name="Aroh O."/>
            <person name="Sun Y."/>
            <person name="Lan Y."/>
            <person name="Juniper S.K."/>
            <person name="Young C.R."/>
            <person name="Angers B."/>
            <person name="Qian P.Y."/>
        </authorList>
    </citation>
    <scope>NUCLEOTIDE SEQUENCE</scope>
    <source>
        <strain evidence="2">R07B-5</strain>
    </source>
</reference>
<dbReference type="Proteomes" id="UP001209878">
    <property type="component" value="Unassembled WGS sequence"/>
</dbReference>